<evidence type="ECO:0000256" key="9">
    <source>
        <dbReference type="ARBA" id="ARBA00022989"/>
    </source>
</evidence>
<dbReference type="Pfam" id="PF01544">
    <property type="entry name" value="CorA"/>
    <property type="match status" value="1"/>
</dbReference>
<evidence type="ECO:0000256" key="13">
    <source>
        <dbReference type="SAM" id="Phobius"/>
    </source>
</evidence>
<organism evidence="14 15">
    <name type="scientific">Paracoccus onubensis</name>
    <dbReference type="NCBI Taxonomy" id="1675788"/>
    <lineage>
        <taxon>Bacteria</taxon>
        <taxon>Pseudomonadati</taxon>
        <taxon>Pseudomonadota</taxon>
        <taxon>Alphaproteobacteria</taxon>
        <taxon>Rhodobacterales</taxon>
        <taxon>Paracoccaceae</taxon>
        <taxon>Paracoccus</taxon>
    </lineage>
</organism>
<evidence type="ECO:0000256" key="6">
    <source>
        <dbReference type="ARBA" id="ARBA00022519"/>
    </source>
</evidence>
<keyword evidence="15" id="KW-1185">Reference proteome</keyword>
<dbReference type="Gene3D" id="3.30.460.20">
    <property type="entry name" value="CorA soluble domain-like"/>
    <property type="match status" value="1"/>
</dbReference>
<dbReference type="InterPro" id="IPR002523">
    <property type="entry name" value="MgTranspt_CorA/ZnTranspt_ZntB"/>
</dbReference>
<evidence type="ECO:0000256" key="10">
    <source>
        <dbReference type="ARBA" id="ARBA00023065"/>
    </source>
</evidence>
<dbReference type="CDD" id="cd12837">
    <property type="entry name" value="EcCorA-like_u1"/>
    <property type="match status" value="1"/>
</dbReference>
<dbReference type="GO" id="GO:0015099">
    <property type="term" value="F:nickel cation transmembrane transporter activity"/>
    <property type="evidence" value="ECO:0007669"/>
    <property type="project" value="TreeGrafter"/>
</dbReference>
<protein>
    <recommendedName>
        <fullName evidence="3">Magnesium transport protein CorA</fullName>
    </recommendedName>
</protein>
<dbReference type="EMBL" id="QZCG01000010">
    <property type="protein sequence ID" value="RJE83824.1"/>
    <property type="molecule type" value="Genomic_DNA"/>
</dbReference>
<keyword evidence="8" id="KW-0460">Magnesium</keyword>
<evidence type="ECO:0000313" key="15">
    <source>
        <dbReference type="Proteomes" id="UP000284202"/>
    </source>
</evidence>
<evidence type="ECO:0000256" key="7">
    <source>
        <dbReference type="ARBA" id="ARBA00022692"/>
    </source>
</evidence>
<dbReference type="InterPro" id="IPR045861">
    <property type="entry name" value="CorA_cytoplasmic_dom"/>
</dbReference>
<keyword evidence="5" id="KW-1003">Cell membrane</keyword>
<keyword evidence="9 13" id="KW-1133">Transmembrane helix</keyword>
<evidence type="ECO:0000256" key="4">
    <source>
        <dbReference type="ARBA" id="ARBA00022448"/>
    </source>
</evidence>
<accession>A0A418SS82</accession>
<gene>
    <name evidence="14" type="ORF">D3P04_14785</name>
</gene>
<dbReference type="Gene3D" id="1.20.58.340">
    <property type="entry name" value="Magnesium transport protein CorA, transmembrane region"/>
    <property type="match status" value="2"/>
</dbReference>
<comment type="similarity">
    <text evidence="2">Belongs to the CorA metal ion transporter (MIT) (TC 1.A.35) family.</text>
</comment>
<keyword evidence="7 13" id="KW-0812">Transmembrane</keyword>
<keyword evidence="11 13" id="KW-0472">Membrane</keyword>
<evidence type="ECO:0000256" key="12">
    <source>
        <dbReference type="ARBA" id="ARBA00034269"/>
    </source>
</evidence>
<dbReference type="OrthoDB" id="9803416at2"/>
<dbReference type="FunFam" id="1.20.58.340:FF:000001">
    <property type="entry name" value="Magnesium transport protein CorA"/>
    <property type="match status" value="1"/>
</dbReference>
<dbReference type="AlphaFoldDB" id="A0A418SS82"/>
<dbReference type="GO" id="GO:0015087">
    <property type="term" value="F:cobalt ion transmembrane transporter activity"/>
    <property type="evidence" value="ECO:0007669"/>
    <property type="project" value="TreeGrafter"/>
</dbReference>
<evidence type="ECO:0000313" key="14">
    <source>
        <dbReference type="EMBL" id="RJE83824.1"/>
    </source>
</evidence>
<comment type="caution">
    <text evidence="14">The sequence shown here is derived from an EMBL/GenBank/DDBJ whole genome shotgun (WGS) entry which is preliminary data.</text>
</comment>
<evidence type="ECO:0000256" key="3">
    <source>
        <dbReference type="ARBA" id="ARBA00019439"/>
    </source>
</evidence>
<keyword evidence="10" id="KW-0406">Ion transport</keyword>
<feature type="transmembrane region" description="Helical" evidence="13">
    <location>
        <begin position="262"/>
        <end position="285"/>
    </location>
</feature>
<evidence type="ECO:0000256" key="8">
    <source>
        <dbReference type="ARBA" id="ARBA00022842"/>
    </source>
</evidence>
<dbReference type="InterPro" id="IPR050829">
    <property type="entry name" value="CorA_MIT"/>
</dbReference>
<name>A0A418SS82_9RHOB</name>
<reference evidence="15" key="1">
    <citation type="submission" date="2018-09" db="EMBL/GenBank/DDBJ databases">
        <title>Acidovorax cavernicola nov. sp. isolated from Gruta de las Maravillas (Aracena, Spain).</title>
        <authorList>
            <person name="Jurado V."/>
            <person name="Gutierrez-Patricio S."/>
            <person name="Gonzalez-Pimentel J.L."/>
            <person name="Miller A.Z."/>
            <person name="Laiz L."/>
            <person name="Saiz-Jimenez C."/>
        </authorList>
    </citation>
    <scope>NUCLEOTIDE SEQUENCE [LARGE SCALE GENOMIC DNA]</scope>
    <source>
        <strain evidence="15">1011MAR3C25</strain>
    </source>
</reference>
<comment type="catalytic activity">
    <reaction evidence="12">
        <text>Mg(2+)(in) = Mg(2+)(out)</text>
        <dbReference type="Rhea" id="RHEA:29827"/>
        <dbReference type="ChEBI" id="CHEBI:18420"/>
    </reaction>
</comment>
<dbReference type="PANTHER" id="PTHR47685">
    <property type="entry name" value="MAGNESIUM TRANSPORT PROTEIN CORA"/>
    <property type="match status" value="1"/>
</dbReference>
<dbReference type="Proteomes" id="UP000284202">
    <property type="component" value="Unassembled WGS sequence"/>
</dbReference>
<dbReference type="SUPFAM" id="SSF143865">
    <property type="entry name" value="CorA soluble domain-like"/>
    <property type="match status" value="1"/>
</dbReference>
<sequence>MIRGFHNENGCLSLISDREEFSENLVWIDLVGPMPDEKSLVENLTGIDVPTKEEMEEIEISSRLYLENGAAFMTVILPSQTDTGEPEMHPVTFALTNRHLITVRYHEPRSFRTFPARAEKIPMGCETAEGILLGLLEATVDRLADILERDGQEIDAISRKIFRHRADKPTRTHDFQEVLENIGQKGDLTSKIRDSLVSFDRMAGFLSHLMQQRRSGKDIRERIKTLSRDIRSLADYAGFLSQQITFLLDATLGMINIEQNSIIKIFSVAAVVFLPPTLIASIYGMNFTHMPELDWLVGYPFAIGLMIVSAILPYVYFKRRGWL</sequence>
<evidence type="ECO:0000256" key="11">
    <source>
        <dbReference type="ARBA" id="ARBA00023136"/>
    </source>
</evidence>
<evidence type="ECO:0000256" key="5">
    <source>
        <dbReference type="ARBA" id="ARBA00022475"/>
    </source>
</evidence>
<keyword evidence="6" id="KW-0997">Cell inner membrane</keyword>
<dbReference type="GO" id="GO:0015095">
    <property type="term" value="F:magnesium ion transmembrane transporter activity"/>
    <property type="evidence" value="ECO:0007669"/>
    <property type="project" value="TreeGrafter"/>
</dbReference>
<dbReference type="SUPFAM" id="SSF144083">
    <property type="entry name" value="Magnesium transport protein CorA, transmembrane region"/>
    <property type="match status" value="1"/>
</dbReference>
<dbReference type="InterPro" id="IPR045863">
    <property type="entry name" value="CorA_TM1_TM2"/>
</dbReference>
<evidence type="ECO:0000256" key="2">
    <source>
        <dbReference type="ARBA" id="ARBA00009765"/>
    </source>
</evidence>
<dbReference type="GO" id="GO:0005886">
    <property type="term" value="C:plasma membrane"/>
    <property type="evidence" value="ECO:0007669"/>
    <property type="project" value="UniProtKB-SubCell"/>
</dbReference>
<evidence type="ECO:0000256" key="1">
    <source>
        <dbReference type="ARBA" id="ARBA00004429"/>
    </source>
</evidence>
<feature type="transmembrane region" description="Helical" evidence="13">
    <location>
        <begin position="297"/>
        <end position="317"/>
    </location>
</feature>
<keyword evidence="4" id="KW-0813">Transport</keyword>
<comment type="subcellular location">
    <subcellularLocation>
        <location evidence="1">Cell inner membrane</location>
        <topology evidence="1">Multi-pass membrane protein</topology>
    </subcellularLocation>
</comment>
<proteinExistence type="inferred from homology"/>
<dbReference type="PANTHER" id="PTHR47685:SF1">
    <property type="entry name" value="MAGNESIUM TRANSPORT PROTEIN CORA"/>
    <property type="match status" value="1"/>
</dbReference>